<dbReference type="SFLD" id="SFLDS00029">
    <property type="entry name" value="Radical_SAM"/>
    <property type="match status" value="1"/>
</dbReference>
<dbReference type="NCBIfam" id="TIGR02495">
    <property type="entry name" value="NrdG2"/>
    <property type="match status" value="1"/>
</dbReference>
<dbReference type="InterPro" id="IPR058240">
    <property type="entry name" value="rSAM_sf"/>
</dbReference>
<evidence type="ECO:0000259" key="5">
    <source>
        <dbReference type="PROSITE" id="PS51918"/>
    </source>
</evidence>
<dbReference type="GO" id="GO:0051536">
    <property type="term" value="F:iron-sulfur cluster binding"/>
    <property type="evidence" value="ECO:0007669"/>
    <property type="project" value="UniProtKB-KW"/>
</dbReference>
<keyword evidence="3" id="KW-0408">Iron</keyword>
<keyword evidence="2" id="KW-0479">Metal-binding</keyword>
<dbReference type="InterPro" id="IPR012840">
    <property type="entry name" value="NrdG2"/>
</dbReference>
<protein>
    <submittedName>
        <fullName evidence="6">Anaerobic ribonucleoside-triphosphate reductase activating protein</fullName>
    </submittedName>
</protein>
<gene>
    <name evidence="6" type="ORF">GX950_02740</name>
</gene>
<dbReference type="AlphaFoldDB" id="A0A7K4BZS2"/>
<accession>A0A7K4BZS2</accession>
<dbReference type="PROSITE" id="PS51918">
    <property type="entry name" value="RADICAL_SAM"/>
    <property type="match status" value="1"/>
</dbReference>
<keyword evidence="4" id="KW-0411">Iron-sulfur</keyword>
<dbReference type="Gene3D" id="3.20.20.70">
    <property type="entry name" value="Aldolase class I"/>
    <property type="match status" value="1"/>
</dbReference>
<dbReference type="Pfam" id="PF04055">
    <property type="entry name" value="Radical_SAM"/>
    <property type="match status" value="1"/>
</dbReference>
<dbReference type="SUPFAM" id="SSF102114">
    <property type="entry name" value="Radical SAM enzymes"/>
    <property type="match status" value="1"/>
</dbReference>
<dbReference type="Proteomes" id="UP000526302">
    <property type="component" value="Unassembled WGS sequence"/>
</dbReference>
<dbReference type="PANTHER" id="PTHR11228">
    <property type="entry name" value="RADICAL SAM DOMAIN PROTEIN"/>
    <property type="match status" value="1"/>
</dbReference>
<dbReference type="SFLD" id="SFLDG01067">
    <property type="entry name" value="SPASM/twitch_domain_containing"/>
    <property type="match status" value="1"/>
</dbReference>
<dbReference type="PANTHER" id="PTHR11228:SF27">
    <property type="entry name" value="GLYCYL-RADICAL ENZYME ACTIVATING ENZYME MJ1227-RELATED"/>
    <property type="match status" value="1"/>
</dbReference>
<dbReference type="InterPro" id="IPR050377">
    <property type="entry name" value="Radical_SAM_PqqE_MftC-like"/>
</dbReference>
<dbReference type="GO" id="GO:0046872">
    <property type="term" value="F:metal ion binding"/>
    <property type="evidence" value="ECO:0007669"/>
    <property type="project" value="UniProtKB-KW"/>
</dbReference>
<evidence type="ECO:0000256" key="4">
    <source>
        <dbReference type="ARBA" id="ARBA00023014"/>
    </source>
</evidence>
<name>A0A7K4BZS2_9ARCH</name>
<dbReference type="SFLD" id="SFLDG01094">
    <property type="entry name" value="Uncharacterised_Radical_SAM_Su"/>
    <property type="match status" value="1"/>
</dbReference>
<evidence type="ECO:0000256" key="2">
    <source>
        <dbReference type="ARBA" id="ARBA00022723"/>
    </source>
</evidence>
<organism evidence="6 7">
    <name type="scientific">Candidatus Iainarchaeum sp</name>
    <dbReference type="NCBI Taxonomy" id="3101447"/>
    <lineage>
        <taxon>Archaea</taxon>
        <taxon>Candidatus Iainarchaeota</taxon>
        <taxon>Candidatus Iainarchaeia</taxon>
        <taxon>Candidatus Iainarchaeales</taxon>
        <taxon>Candidatus Iainarchaeaceae</taxon>
        <taxon>Candidatus Iainarchaeum</taxon>
    </lineage>
</organism>
<evidence type="ECO:0000313" key="6">
    <source>
        <dbReference type="EMBL" id="NMA44702.1"/>
    </source>
</evidence>
<dbReference type="CDD" id="cd01335">
    <property type="entry name" value="Radical_SAM"/>
    <property type="match status" value="1"/>
</dbReference>
<dbReference type="InterPro" id="IPR007197">
    <property type="entry name" value="rSAM"/>
</dbReference>
<dbReference type="EMBL" id="JAAZKV010000018">
    <property type="protein sequence ID" value="NMA44702.1"/>
    <property type="molecule type" value="Genomic_DNA"/>
</dbReference>
<dbReference type="GO" id="GO:0003824">
    <property type="term" value="F:catalytic activity"/>
    <property type="evidence" value="ECO:0007669"/>
    <property type="project" value="InterPro"/>
</dbReference>
<dbReference type="InterPro" id="IPR013785">
    <property type="entry name" value="Aldolase_TIM"/>
</dbReference>
<feature type="domain" description="Radical SAM core" evidence="5">
    <location>
        <begin position="13"/>
        <end position="225"/>
    </location>
</feature>
<evidence type="ECO:0000256" key="1">
    <source>
        <dbReference type="ARBA" id="ARBA00022691"/>
    </source>
</evidence>
<proteinExistence type="predicted"/>
<reference evidence="6 7" key="1">
    <citation type="journal article" date="2020" name="Biotechnol. Biofuels">
        <title>New insights from the biogas microbiome by comprehensive genome-resolved metagenomics of nearly 1600 species originating from multiple anaerobic digesters.</title>
        <authorList>
            <person name="Campanaro S."/>
            <person name="Treu L."/>
            <person name="Rodriguez-R L.M."/>
            <person name="Kovalovszki A."/>
            <person name="Ziels R.M."/>
            <person name="Maus I."/>
            <person name="Zhu X."/>
            <person name="Kougias P.G."/>
            <person name="Basile A."/>
            <person name="Luo G."/>
            <person name="Schluter A."/>
            <person name="Konstantinidis K.T."/>
            <person name="Angelidaki I."/>
        </authorList>
    </citation>
    <scope>NUCLEOTIDE SEQUENCE [LARGE SCALE GENOMIC DNA]</scope>
    <source>
        <strain evidence="6">AS22ysBPME_79</strain>
    </source>
</reference>
<comment type="caution">
    <text evidence="6">The sequence shown here is derived from an EMBL/GenBank/DDBJ whole genome shotgun (WGS) entry which is preliminary data.</text>
</comment>
<sequence>MFIGGLQELTLTDFPDKVACIVFLVNCNFKCKFCYNKELTSTSFFKKSKRKLIPDNDFFLFLDSKKKMLDGVVITGGEPTLSPGLVEFVKKIKQKGFLVKLDTNGSNPVVLEKLLKKNLVDYVAMDLKSPEKKHKFITQSSVPFSKIKESIFILKNSGVLHEFRTTLYPRLSIEDLKEMSELIVGERWFLQQFVGKNVLDKNSRHLRAFNNKKLEKILKELNKITKVSVRGY</sequence>
<evidence type="ECO:0000313" key="7">
    <source>
        <dbReference type="Proteomes" id="UP000526302"/>
    </source>
</evidence>
<evidence type="ECO:0000256" key="3">
    <source>
        <dbReference type="ARBA" id="ARBA00023004"/>
    </source>
</evidence>
<keyword evidence="1" id="KW-0949">S-adenosyl-L-methionine</keyword>